<dbReference type="EMBL" id="CP026309">
    <property type="protein sequence ID" value="AUV82755.1"/>
    <property type="molecule type" value="Genomic_DNA"/>
</dbReference>
<dbReference type="SUPFAM" id="SSF53756">
    <property type="entry name" value="UDP-Glycosyltransferase/glycogen phosphorylase"/>
    <property type="match status" value="1"/>
</dbReference>
<dbReference type="PANTHER" id="PTHR12526">
    <property type="entry name" value="GLYCOSYLTRANSFERASE"/>
    <property type="match status" value="1"/>
</dbReference>
<reference evidence="1 2" key="1">
    <citation type="submission" date="2018-01" db="EMBL/GenBank/DDBJ databases">
        <title>Complete genome sequence of Salinigranum rubrum GX10T, an extremely halophilic archaeon isolated from a marine solar saltern.</title>
        <authorList>
            <person name="Han S."/>
        </authorList>
    </citation>
    <scope>NUCLEOTIDE SEQUENCE [LARGE SCALE GENOMIC DNA]</scope>
    <source>
        <strain evidence="1 2">GX10</strain>
    </source>
</reference>
<dbReference type="KEGG" id="srub:C2R22_14795"/>
<evidence type="ECO:0000313" key="2">
    <source>
        <dbReference type="Proteomes" id="UP000236584"/>
    </source>
</evidence>
<dbReference type="GO" id="GO:0016740">
    <property type="term" value="F:transferase activity"/>
    <property type="evidence" value="ECO:0007669"/>
    <property type="project" value="UniProtKB-KW"/>
</dbReference>
<name>A0A2I8VLJ1_9EURY</name>
<dbReference type="Pfam" id="PF13692">
    <property type="entry name" value="Glyco_trans_1_4"/>
    <property type="match status" value="1"/>
</dbReference>
<keyword evidence="2" id="KW-1185">Reference proteome</keyword>
<keyword evidence="1" id="KW-0808">Transferase</keyword>
<gene>
    <name evidence="1" type="ORF">C2R22_14795</name>
</gene>
<accession>A0A2I8VLJ1</accession>
<dbReference type="Proteomes" id="UP000236584">
    <property type="component" value="Chromosome"/>
</dbReference>
<dbReference type="Gene3D" id="3.40.50.2000">
    <property type="entry name" value="Glycogen Phosphorylase B"/>
    <property type="match status" value="1"/>
</dbReference>
<evidence type="ECO:0000313" key="1">
    <source>
        <dbReference type="EMBL" id="AUV82755.1"/>
    </source>
</evidence>
<proteinExistence type="predicted"/>
<organism evidence="1 2">
    <name type="scientific">Salinigranum rubrum</name>
    <dbReference type="NCBI Taxonomy" id="755307"/>
    <lineage>
        <taxon>Archaea</taxon>
        <taxon>Methanobacteriati</taxon>
        <taxon>Methanobacteriota</taxon>
        <taxon>Stenosarchaea group</taxon>
        <taxon>Halobacteria</taxon>
        <taxon>Halobacteriales</taxon>
        <taxon>Haloferacaceae</taxon>
        <taxon>Salinigranum</taxon>
    </lineage>
</organism>
<dbReference type="AlphaFoldDB" id="A0A2I8VLJ1"/>
<sequence>MTRTLSVLLGIRTLFQFLVLRALGVSLVWTAHDIVEHERRAPRVERAFKHVFLRFLFSRIIVHCSRARDVIREAYRLPRATLEKTVVVPHGNFLGDYPDEVTRADARERLDLPADAFVFGFFGTIRAYKDVPRLVETFGRVADDDHRLLVAGNPRTRALERAVEDAAAADDRIRTVFEYVPDDEVQLYLRAADVVVLPFRTEERSMLTSGSAVLAMGFGRPVIAPDVGCVGAVVDEGEGFTYPPDADAGLDLAMRRAANADDIVARGRQSRAVVGRRTWDRAATLTADVYAERV</sequence>
<protein>
    <submittedName>
        <fullName evidence="1">Group 1 glycosyl transferase</fullName>
    </submittedName>
</protein>